<dbReference type="RefSeq" id="XP_016617562.1">
    <property type="nucleotide sequence ID" value="XM_016766404.1"/>
</dbReference>
<dbReference type="Proteomes" id="UP000053789">
    <property type="component" value="Unassembled WGS sequence"/>
</dbReference>
<dbReference type="EMBL" id="KN846992">
    <property type="protein sequence ID" value="KIW90893.1"/>
    <property type="molecule type" value="Genomic_DNA"/>
</dbReference>
<dbReference type="Gene3D" id="3.40.50.720">
    <property type="entry name" value="NAD(P)-binding Rossmann-like Domain"/>
    <property type="match status" value="1"/>
</dbReference>
<dbReference type="SUPFAM" id="SSF51735">
    <property type="entry name" value="NAD(P)-binding Rossmann-fold domains"/>
    <property type="match status" value="1"/>
</dbReference>
<organism evidence="1 2">
    <name type="scientific">Cladophialophora bantiana (strain ATCC 10958 / CBS 173.52 / CDC B-1940 / NIH 8579)</name>
    <name type="common">Xylohypha bantiana</name>
    <dbReference type="NCBI Taxonomy" id="1442370"/>
    <lineage>
        <taxon>Eukaryota</taxon>
        <taxon>Fungi</taxon>
        <taxon>Dikarya</taxon>
        <taxon>Ascomycota</taxon>
        <taxon>Pezizomycotina</taxon>
        <taxon>Eurotiomycetes</taxon>
        <taxon>Chaetothyriomycetidae</taxon>
        <taxon>Chaetothyriales</taxon>
        <taxon>Herpotrichiellaceae</taxon>
        <taxon>Cladophialophora</taxon>
    </lineage>
</organism>
<dbReference type="PANTHER" id="PTHR42820">
    <property type="entry name" value="SHORT-CHAIN DEHYDROGENASE REDUCTASE"/>
    <property type="match status" value="1"/>
</dbReference>
<sequence length="95" mass="9960">MGRFEGKVAFVTDGAFSMGLAAVELLAQESAKVALADIQWELVQKNAKSLSDCVLPFHLNQGDATSANEAIMFAEENFGSLDLAANAAGIEGRLG</sequence>
<dbReference type="HOGENOM" id="CLU_2372599_0_0_1"/>
<name>A0A0D2HC76_CLAB1</name>
<dbReference type="InterPro" id="IPR002347">
    <property type="entry name" value="SDR_fam"/>
</dbReference>
<dbReference type="InterPro" id="IPR036291">
    <property type="entry name" value="NAD(P)-bd_dom_sf"/>
</dbReference>
<keyword evidence="2" id="KW-1185">Reference proteome</keyword>
<dbReference type="GeneID" id="27701604"/>
<dbReference type="Pfam" id="PF00106">
    <property type="entry name" value="adh_short"/>
    <property type="match status" value="1"/>
</dbReference>
<evidence type="ECO:0000313" key="2">
    <source>
        <dbReference type="Proteomes" id="UP000053789"/>
    </source>
</evidence>
<dbReference type="AlphaFoldDB" id="A0A0D2HC76"/>
<protein>
    <submittedName>
        <fullName evidence="1">Uncharacterized protein</fullName>
    </submittedName>
</protein>
<dbReference type="OrthoDB" id="1274115at2759"/>
<proteinExistence type="predicted"/>
<dbReference type="PANTHER" id="PTHR42820:SF1">
    <property type="entry name" value="SHORT-CHAIN DEHYDROGENASE_REDUCTASE FAMILY PROTEIN"/>
    <property type="match status" value="1"/>
</dbReference>
<dbReference type="VEuPathDB" id="FungiDB:Z519_08676"/>
<reference evidence="1" key="1">
    <citation type="submission" date="2015-01" db="EMBL/GenBank/DDBJ databases">
        <title>The Genome Sequence of Cladophialophora bantiana CBS 173.52.</title>
        <authorList>
            <consortium name="The Broad Institute Genomics Platform"/>
            <person name="Cuomo C."/>
            <person name="de Hoog S."/>
            <person name="Gorbushina A."/>
            <person name="Stielow B."/>
            <person name="Teixiera M."/>
            <person name="Abouelleil A."/>
            <person name="Chapman S.B."/>
            <person name="Priest M."/>
            <person name="Young S.K."/>
            <person name="Wortman J."/>
            <person name="Nusbaum C."/>
            <person name="Birren B."/>
        </authorList>
    </citation>
    <scope>NUCLEOTIDE SEQUENCE [LARGE SCALE GENOMIC DNA]</scope>
    <source>
        <strain evidence="1">CBS 173.52</strain>
    </source>
</reference>
<evidence type="ECO:0000313" key="1">
    <source>
        <dbReference type="EMBL" id="KIW90893.1"/>
    </source>
</evidence>
<accession>A0A0D2HC76</accession>
<gene>
    <name evidence="1" type="ORF">Z519_08676</name>
</gene>